<sequence length="62" mass="7209">MPNTSTHDIKALGSRIEHLCARCDALAREVRLLRDENRKLRDNNARARKKINDIMLRLPESL</sequence>
<protein>
    <recommendedName>
        <fullName evidence="4">Cell division protein ZapB</fullName>
    </recommendedName>
</protein>
<name>A0ABT7QKC0_9GAMM</name>
<dbReference type="EMBL" id="JANQAO010000001">
    <property type="protein sequence ID" value="MDM5147067.1"/>
    <property type="molecule type" value="Genomic_DNA"/>
</dbReference>
<gene>
    <name evidence="2" type="ORF">NQX30_01535</name>
</gene>
<proteinExistence type="predicted"/>
<reference evidence="2" key="1">
    <citation type="submission" date="2022-08" db="EMBL/GenBank/DDBJ databases">
        <authorList>
            <person name="Dzunkova M."/>
            <person name="La Clair J."/>
            <person name="Tyml T."/>
            <person name="Doud D."/>
            <person name="Schulz F."/>
            <person name="Piquer S."/>
            <person name="Porcel Sanchis D."/>
            <person name="Osborn A."/>
            <person name="Robinson D."/>
            <person name="Louie K.B."/>
            <person name="Bowen B.P."/>
            <person name="Bowers R."/>
            <person name="Lee J."/>
            <person name="Arnau Llombart V."/>
            <person name="Diaz Villanueva W."/>
            <person name="Gosliner T."/>
            <person name="Northen T."/>
            <person name="Cheng J.-F."/>
            <person name="Burkart M.D."/>
            <person name="Woyke T."/>
        </authorList>
    </citation>
    <scope>NUCLEOTIDE SEQUENCE</scope>
    <source>
        <strain evidence="2">Df01</strain>
    </source>
</reference>
<accession>A0ABT7QKC0</accession>
<evidence type="ECO:0008006" key="4">
    <source>
        <dbReference type="Google" id="ProtNLM"/>
    </source>
</evidence>
<keyword evidence="3" id="KW-1185">Reference proteome</keyword>
<keyword evidence="1" id="KW-0175">Coiled coil</keyword>
<reference evidence="2" key="2">
    <citation type="journal article" date="2023" name="Microbiome">
        <title>Synthase-selected sorting approach identifies a beta-lactone synthase in a nudibranch symbiotic bacterium.</title>
        <authorList>
            <person name="Dzunkova M."/>
            <person name="La Clair J.J."/>
            <person name="Tyml T."/>
            <person name="Doud D."/>
            <person name="Schulz F."/>
            <person name="Piquer-Esteban S."/>
            <person name="Porcel Sanchis D."/>
            <person name="Osborn A."/>
            <person name="Robinson D."/>
            <person name="Louie K.B."/>
            <person name="Bowen B.P."/>
            <person name="Bowers R.M."/>
            <person name="Lee J."/>
            <person name="Arnau V."/>
            <person name="Diaz-Villanueva W."/>
            <person name="Stepanauskas R."/>
            <person name="Gosliner T."/>
            <person name="Date S.V."/>
            <person name="Northen T.R."/>
            <person name="Cheng J.F."/>
            <person name="Burkart M.D."/>
            <person name="Woyke T."/>
        </authorList>
    </citation>
    <scope>NUCLEOTIDE SEQUENCE</scope>
    <source>
        <strain evidence="2">Df01</strain>
    </source>
</reference>
<organism evidence="2 3">
    <name type="scientific">Candidatus Doriopsillibacter californiensis</name>
    <dbReference type="NCBI Taxonomy" id="2970740"/>
    <lineage>
        <taxon>Bacteria</taxon>
        <taxon>Pseudomonadati</taxon>
        <taxon>Pseudomonadota</taxon>
        <taxon>Gammaproteobacteria</taxon>
        <taxon>Candidatus Tethybacterales</taxon>
        <taxon>Candidatus Persebacteraceae</taxon>
        <taxon>Candidatus Doriopsillibacter</taxon>
    </lineage>
</organism>
<dbReference type="Proteomes" id="UP001168167">
    <property type="component" value="Unassembled WGS sequence"/>
</dbReference>
<evidence type="ECO:0000313" key="3">
    <source>
        <dbReference type="Proteomes" id="UP001168167"/>
    </source>
</evidence>
<comment type="caution">
    <text evidence="2">The sequence shown here is derived from an EMBL/GenBank/DDBJ whole genome shotgun (WGS) entry which is preliminary data.</text>
</comment>
<evidence type="ECO:0000313" key="2">
    <source>
        <dbReference type="EMBL" id="MDM5147067.1"/>
    </source>
</evidence>
<evidence type="ECO:0000256" key="1">
    <source>
        <dbReference type="SAM" id="Coils"/>
    </source>
</evidence>
<feature type="coiled-coil region" evidence="1">
    <location>
        <begin position="16"/>
        <end position="57"/>
    </location>
</feature>